<dbReference type="AlphaFoldDB" id="A0A6I2MJG2"/>
<comment type="caution">
    <text evidence="13">The sequence shown here is derived from an EMBL/GenBank/DDBJ whole genome shotgun (WGS) entry which is preliminary data.</text>
</comment>
<dbReference type="GO" id="GO:0015344">
    <property type="term" value="F:siderophore uptake transmembrane transporter activity"/>
    <property type="evidence" value="ECO:0007669"/>
    <property type="project" value="TreeGrafter"/>
</dbReference>
<proteinExistence type="inferred from homology"/>
<dbReference type="InterPro" id="IPR039426">
    <property type="entry name" value="TonB-dep_rcpt-like"/>
</dbReference>
<dbReference type="InterPro" id="IPR036942">
    <property type="entry name" value="Beta-barrel_TonB_sf"/>
</dbReference>
<accession>A0A6I2MJG2</accession>
<dbReference type="InterPro" id="IPR037066">
    <property type="entry name" value="Plug_dom_sf"/>
</dbReference>
<evidence type="ECO:0000256" key="2">
    <source>
        <dbReference type="ARBA" id="ARBA00022448"/>
    </source>
</evidence>
<dbReference type="EMBL" id="WKJH01000004">
    <property type="protein sequence ID" value="MRX63913.1"/>
    <property type="molecule type" value="Genomic_DNA"/>
</dbReference>
<comment type="subcellular location">
    <subcellularLocation>
        <location evidence="1">Cell outer membrane</location>
        <topology evidence="1">Multi-pass membrane protein</topology>
    </subcellularLocation>
</comment>
<evidence type="ECO:0000256" key="10">
    <source>
        <dbReference type="RuleBase" id="RU003357"/>
    </source>
</evidence>
<dbReference type="InterPro" id="IPR000531">
    <property type="entry name" value="Beta-barrel_TonB"/>
</dbReference>
<evidence type="ECO:0000256" key="8">
    <source>
        <dbReference type="ARBA" id="ARBA00023170"/>
    </source>
</evidence>
<evidence type="ECO:0000259" key="11">
    <source>
        <dbReference type="Pfam" id="PF00593"/>
    </source>
</evidence>
<comment type="similarity">
    <text evidence="10">Belongs to the TonB-dependent receptor family.</text>
</comment>
<keyword evidence="4" id="KW-0812">Transmembrane</keyword>
<feature type="domain" description="TonB-dependent receptor-like beta-barrel" evidence="11">
    <location>
        <begin position="362"/>
        <end position="761"/>
    </location>
</feature>
<evidence type="ECO:0000256" key="6">
    <source>
        <dbReference type="ARBA" id="ARBA00023077"/>
    </source>
</evidence>
<evidence type="ECO:0000313" key="13">
    <source>
        <dbReference type="EMBL" id="MRX63913.1"/>
    </source>
</evidence>
<protein>
    <submittedName>
        <fullName evidence="13">TonB-dependent receptor</fullName>
    </submittedName>
</protein>
<dbReference type="InterPro" id="IPR008969">
    <property type="entry name" value="CarboxyPept-like_regulatory"/>
</dbReference>
<evidence type="ECO:0000256" key="3">
    <source>
        <dbReference type="ARBA" id="ARBA00022452"/>
    </source>
</evidence>
<keyword evidence="8 13" id="KW-0675">Receptor</keyword>
<evidence type="ECO:0000256" key="7">
    <source>
        <dbReference type="ARBA" id="ARBA00023136"/>
    </source>
</evidence>
<organism evidence="13 14">
    <name type="scientific">Maribacter luteus</name>
    <dbReference type="NCBI Taxonomy" id="2594478"/>
    <lineage>
        <taxon>Bacteria</taxon>
        <taxon>Pseudomonadati</taxon>
        <taxon>Bacteroidota</taxon>
        <taxon>Flavobacteriia</taxon>
        <taxon>Flavobacteriales</taxon>
        <taxon>Flavobacteriaceae</taxon>
        <taxon>Maribacter</taxon>
    </lineage>
</organism>
<evidence type="ECO:0000256" key="4">
    <source>
        <dbReference type="ARBA" id="ARBA00022692"/>
    </source>
</evidence>
<dbReference type="RefSeq" id="WP_154365227.1">
    <property type="nucleotide sequence ID" value="NZ_WKJH01000004.1"/>
</dbReference>
<dbReference type="Pfam" id="PF13715">
    <property type="entry name" value="CarbopepD_reg_2"/>
    <property type="match status" value="1"/>
</dbReference>
<dbReference type="PANTHER" id="PTHR30069">
    <property type="entry name" value="TONB-DEPENDENT OUTER MEMBRANE RECEPTOR"/>
    <property type="match status" value="1"/>
</dbReference>
<gene>
    <name evidence="13" type="ORF">GJ691_07000</name>
</gene>
<keyword evidence="5" id="KW-0732">Signal</keyword>
<evidence type="ECO:0000256" key="1">
    <source>
        <dbReference type="ARBA" id="ARBA00004571"/>
    </source>
</evidence>
<keyword evidence="6 10" id="KW-0798">TonB box</keyword>
<dbReference type="InterPro" id="IPR012910">
    <property type="entry name" value="Plug_dom"/>
</dbReference>
<dbReference type="SUPFAM" id="SSF56935">
    <property type="entry name" value="Porins"/>
    <property type="match status" value="1"/>
</dbReference>
<dbReference type="GO" id="GO:0044718">
    <property type="term" value="P:siderophore transmembrane transport"/>
    <property type="evidence" value="ECO:0007669"/>
    <property type="project" value="TreeGrafter"/>
</dbReference>
<dbReference type="PANTHER" id="PTHR30069:SF29">
    <property type="entry name" value="HEMOGLOBIN AND HEMOGLOBIN-HAPTOGLOBIN-BINDING PROTEIN 1-RELATED"/>
    <property type="match status" value="1"/>
</dbReference>
<evidence type="ECO:0000313" key="14">
    <source>
        <dbReference type="Proteomes" id="UP000443153"/>
    </source>
</evidence>
<keyword evidence="3" id="KW-1134">Transmembrane beta strand</keyword>
<reference evidence="13 14" key="1">
    <citation type="submission" date="2019-11" db="EMBL/GenBank/DDBJ databases">
        <title>Maribacter lutea sp. nov., a marine bacterium isolated from intertidal sand.</title>
        <authorList>
            <person name="Liu A."/>
        </authorList>
    </citation>
    <scope>NUCLEOTIDE SEQUENCE [LARGE SCALE GENOMIC DNA]</scope>
    <source>
        <strain evidence="13 14">RZ05</strain>
    </source>
</reference>
<dbReference type="Gene3D" id="2.40.170.20">
    <property type="entry name" value="TonB-dependent receptor, beta-barrel domain"/>
    <property type="match status" value="1"/>
</dbReference>
<evidence type="ECO:0000256" key="5">
    <source>
        <dbReference type="ARBA" id="ARBA00022729"/>
    </source>
</evidence>
<keyword evidence="9" id="KW-0998">Cell outer membrane</keyword>
<dbReference type="OrthoDB" id="9795928at2"/>
<dbReference type="SUPFAM" id="SSF49464">
    <property type="entry name" value="Carboxypeptidase regulatory domain-like"/>
    <property type="match status" value="1"/>
</dbReference>
<dbReference type="GO" id="GO:0009279">
    <property type="term" value="C:cell outer membrane"/>
    <property type="evidence" value="ECO:0007669"/>
    <property type="project" value="UniProtKB-SubCell"/>
</dbReference>
<keyword evidence="14" id="KW-1185">Reference proteome</keyword>
<keyword evidence="2" id="KW-0813">Transport</keyword>
<name>A0A6I2MJG2_9FLAO</name>
<dbReference type="Pfam" id="PF00593">
    <property type="entry name" value="TonB_dep_Rec_b-barrel"/>
    <property type="match status" value="1"/>
</dbReference>
<keyword evidence="7 10" id="KW-0472">Membrane</keyword>
<dbReference type="Pfam" id="PF07715">
    <property type="entry name" value="Plug"/>
    <property type="match status" value="1"/>
</dbReference>
<feature type="domain" description="TonB-dependent receptor plug" evidence="12">
    <location>
        <begin position="127"/>
        <end position="222"/>
    </location>
</feature>
<sequence length="797" mass="90172">MRAWFIMFAMLFVQFTVQSQQCKSVITGVVTDFHDKTPLVRASISLIGKSDSVFYTDENGFFKIPNLCNGIYELEIYHAECQTAFMKVDLDTNLDLNIPLEHHLEELEEVKVTGNKITKTNSAMEETLELKTIEQYGSASLGDALKEINGVSSLNTGANIVKPTIHGLSGSRVLVLNNGVRMQDMEWGAEHAPNVDVNAAGSISVIKGASALQYGGDAIGGVILIEQNRFLKKDSIFGKTIVTGILNGRGGKINTDLIKTYKNGWFIKGQASYKKLGDQEAPSYVLSNTGVNEIGASLHFGKENFTSGWRGSYSYFNTEIGILSASHIGSVDDLIRAINDDEPTVIDPFTYDIASPRQEVTHHLGKFKYYNRFEGLGKLNVQYDFQNNRRFEYDVRTGDDKFKPSIDLELTTHALTSDFKWDAKSGFDLTVGVMGRYQNNFANPDTGVRRLIPDYDKYDAGIFSVMKLSLDEDWKLDAGLRYDYSKIDAKKFYRTSRWEERGYDEDFSDIIIRETESSQYLTQPIFDYHNVSATMGVNYSTDNQHSMSFNYALANRAPNPSELFSDGLHHSAARIELGDLRITSETSHKASLSLIKNGDWGYTLEPYVNFINDFIYLEPTDVEYTVRGAFPVWEYHQTNARILGLDLSLYANWTDHWKTDHKFSLTKGKDTSEDEPLINIPAAHIRNKISYNIPWKNLEVGLESKYVFKQNETPADIYVYSPEQGEDVLLEINTAPAAYHVLSLNSGMDFKFDKSTLTVNLIATNILDVSYRDYLNRLRYFADDLGRNIILQFKLNY</sequence>
<dbReference type="Proteomes" id="UP000443153">
    <property type="component" value="Unassembled WGS sequence"/>
</dbReference>
<dbReference type="Gene3D" id="2.170.130.10">
    <property type="entry name" value="TonB-dependent receptor, plug domain"/>
    <property type="match status" value="1"/>
</dbReference>
<dbReference type="Gene3D" id="2.60.40.1120">
    <property type="entry name" value="Carboxypeptidase-like, regulatory domain"/>
    <property type="match status" value="1"/>
</dbReference>
<evidence type="ECO:0000259" key="12">
    <source>
        <dbReference type="Pfam" id="PF07715"/>
    </source>
</evidence>
<evidence type="ECO:0000256" key="9">
    <source>
        <dbReference type="ARBA" id="ARBA00023237"/>
    </source>
</evidence>